<dbReference type="Proteomes" id="UP000024335">
    <property type="component" value="Segment"/>
</dbReference>
<sequence length="229" mass="25767">MLTLKEVQDSLPAGQKGHITQDMVNQLNALSKDPEEARYIRENFITFSQVLSEGRFKLGDYVRAVMYVSHKVMGKSNLDAYKATFPERHAQMVADGRQPKDIASYVAAYNKGKLVNMVYERAMIPTWVLNQDMFQSALNTQYEIMNDVSVSDKVRVEAANSILTHLKKPESNKAELKVEIGLNDGMKALEQRLSEMAEMQMKTIEGKAMSVEDVAALPLNVPEAEYADE</sequence>
<dbReference type="GeneID" id="19686209"/>
<reference evidence="1" key="1">
    <citation type="submission" date="2014-05" db="EMBL/GenBank/DDBJ databases">
        <title>Complete genome sequence of bacteriophage DFL12phi1, which infects Dinoroseobacter shibae.</title>
        <authorList>
            <person name="Ji J."/>
            <person name="Zhang R."/>
            <person name="Jiao N."/>
        </authorList>
    </citation>
    <scope>NUCLEOTIDE SEQUENCE [LARGE SCALE GENOMIC DNA]</scope>
</reference>
<gene>
    <name evidence="1" type="ORF">DFL12P1_0005</name>
</gene>
<organism evidence="1 2">
    <name type="scientific">Dinoroseobacter phage DFL12phi1</name>
    <dbReference type="NCBI Taxonomy" id="1477404"/>
    <lineage>
        <taxon>Viruses</taxon>
        <taxon>Duplodnaviria</taxon>
        <taxon>Heunggongvirae</taxon>
        <taxon>Uroviricota</taxon>
        <taxon>Caudoviricetes</taxon>
        <taxon>Schitoviridae</taxon>
        <taxon>Rhodovirinae</taxon>
        <taxon>Baltimorevirus</taxon>
        <taxon>Baltimorevirus DFL12</taxon>
    </lineage>
</organism>
<evidence type="ECO:0000313" key="2">
    <source>
        <dbReference type="Proteomes" id="UP000024335"/>
    </source>
</evidence>
<proteinExistence type="predicted"/>
<dbReference type="KEGG" id="vg:19686209"/>
<accession>A0A023NGQ9</accession>
<evidence type="ECO:0000313" key="1">
    <source>
        <dbReference type="EMBL" id="AHX01051.1"/>
    </source>
</evidence>
<dbReference type="RefSeq" id="YP_009043771.1">
    <property type="nucleotide sequence ID" value="NC_024367.1"/>
</dbReference>
<name>A0A023NGQ9_9CAUD</name>
<dbReference type="OrthoDB" id="7923at10239"/>
<protein>
    <submittedName>
        <fullName evidence="1">Uncharacterized protein</fullName>
    </submittedName>
</protein>
<keyword evidence="2" id="KW-1185">Reference proteome</keyword>
<dbReference type="EMBL" id="KJ621082">
    <property type="protein sequence ID" value="AHX01051.1"/>
    <property type="molecule type" value="Genomic_DNA"/>
</dbReference>